<dbReference type="Proteomes" id="UP000294562">
    <property type="component" value="Unassembled WGS sequence"/>
</dbReference>
<sequence>MDSKPSFVAEIDSEMQGDTLTHDIRVGMNMSDPEASSCGECLKAYAYTIAAAIVDLLPTKDMVAEA</sequence>
<proteinExistence type="predicted"/>
<keyword evidence="2" id="KW-1185">Reference proteome</keyword>
<evidence type="ECO:0000313" key="2">
    <source>
        <dbReference type="Proteomes" id="UP000294562"/>
    </source>
</evidence>
<dbReference type="AlphaFoldDB" id="A0A4R6AFC1"/>
<evidence type="ECO:0000313" key="1">
    <source>
        <dbReference type="EMBL" id="TDL81694.1"/>
    </source>
</evidence>
<dbReference type="EMBL" id="SMZO01000098">
    <property type="protein sequence ID" value="TDL81694.1"/>
    <property type="molecule type" value="Genomic_DNA"/>
</dbReference>
<dbReference type="RefSeq" id="WP_133344751.1">
    <property type="nucleotide sequence ID" value="NZ_SMZO01000098.1"/>
</dbReference>
<protein>
    <submittedName>
        <fullName evidence="1">Uncharacterized protein</fullName>
    </submittedName>
</protein>
<name>A0A4R6AFC1_9RHOB</name>
<gene>
    <name evidence="1" type="ORF">E2L05_19960</name>
</gene>
<comment type="caution">
    <text evidence="1">The sequence shown here is derived from an EMBL/GenBank/DDBJ whole genome shotgun (WGS) entry which is preliminary data.</text>
</comment>
<organism evidence="1 2">
    <name type="scientific">Meridianimarinicoccus aquatilis</name>
    <dbReference type="NCBI Taxonomy" id="2552766"/>
    <lineage>
        <taxon>Bacteria</taxon>
        <taxon>Pseudomonadati</taxon>
        <taxon>Pseudomonadota</taxon>
        <taxon>Alphaproteobacteria</taxon>
        <taxon>Rhodobacterales</taxon>
        <taxon>Paracoccaceae</taxon>
        <taxon>Meridianimarinicoccus</taxon>
    </lineage>
</organism>
<accession>A0A4R6AFC1</accession>
<reference evidence="1 2" key="1">
    <citation type="submission" date="2019-03" db="EMBL/GenBank/DDBJ databases">
        <title>Rhodobacteraceae bacterium SM1902, a new member of the family Rhodobacteraceae isolated from Yantai.</title>
        <authorList>
            <person name="Sun Y."/>
        </authorList>
    </citation>
    <scope>NUCLEOTIDE SEQUENCE [LARGE SCALE GENOMIC DNA]</scope>
    <source>
        <strain evidence="1 2">SM1902</strain>
    </source>
</reference>